<feature type="transmembrane region" description="Helical" evidence="12">
    <location>
        <begin position="99"/>
        <end position="120"/>
    </location>
</feature>
<keyword evidence="12 14" id="KW-0479">Metal-binding</keyword>
<comment type="subcellular location">
    <subcellularLocation>
        <location evidence="12">Cell membrane</location>
        <topology evidence="12">Multi-pass membrane protein</topology>
    </subcellularLocation>
    <subcellularLocation>
        <location evidence="1">Membrane</location>
        <topology evidence="1">Multi-pass membrane protein</topology>
    </subcellularLocation>
</comment>
<evidence type="ECO:0000256" key="2">
    <source>
        <dbReference type="ARBA" id="ARBA00005583"/>
    </source>
</evidence>
<name>A0A845SAT4_9PROT</name>
<dbReference type="PANTHER" id="PTHR22926:SF5">
    <property type="entry name" value="PHOSPHO-N-ACETYLMURAMOYL-PENTAPEPTIDE-TRANSFERASE HOMOLOG"/>
    <property type="match status" value="1"/>
</dbReference>
<evidence type="ECO:0000256" key="10">
    <source>
        <dbReference type="ARBA" id="ARBA00023306"/>
    </source>
</evidence>
<evidence type="ECO:0000313" key="17">
    <source>
        <dbReference type="EMBL" id="NCU63104.1"/>
    </source>
</evidence>
<feature type="binding site" evidence="14">
    <location>
        <position position="269"/>
    </location>
    <ligand>
        <name>Mg(2+)</name>
        <dbReference type="ChEBI" id="CHEBI:18420"/>
    </ligand>
</feature>
<proteinExistence type="inferred from homology"/>
<dbReference type="Pfam" id="PF00953">
    <property type="entry name" value="Glycos_transf_4"/>
    <property type="match status" value="1"/>
</dbReference>
<dbReference type="GO" id="GO:0071555">
    <property type="term" value="P:cell wall organization"/>
    <property type="evidence" value="ECO:0007669"/>
    <property type="project" value="UniProtKB-KW"/>
</dbReference>
<evidence type="ECO:0000313" key="15">
    <source>
        <dbReference type="EMBL" id="NBN87614.1"/>
    </source>
</evidence>
<comment type="cofactor">
    <cofactor evidence="12 14">
        <name>Mg(2+)</name>
        <dbReference type="ChEBI" id="CHEBI:18420"/>
    </cofactor>
</comment>
<keyword evidence="7 12" id="KW-0573">Peptidoglycan synthesis</keyword>
<dbReference type="UniPathway" id="UPA00219"/>
<feature type="transmembrane region" description="Helical" evidence="12">
    <location>
        <begin position="202"/>
        <end position="226"/>
    </location>
</feature>
<dbReference type="PROSITE" id="PS01348">
    <property type="entry name" value="MRAY_2"/>
    <property type="match status" value="1"/>
</dbReference>
<keyword evidence="8 12" id="KW-1133">Transmembrane helix</keyword>
<keyword evidence="4 12" id="KW-0808">Transferase</keyword>
<comment type="function">
    <text evidence="12">Catalyzes the initial step of the lipid cycle reactions in the biosynthesis of the cell wall peptidoglycan: transfers peptidoglycan precursor phospho-MurNAc-pentapeptide from UDP-MurNAc-pentapeptide onto the lipid carrier undecaprenyl phosphate, yielding undecaprenyl-pyrophosphoryl-MurNAc-pentapeptide, known as lipid I.</text>
</comment>
<dbReference type="InterPro" id="IPR003524">
    <property type="entry name" value="PNAcMuramoyl-5peptid_Trfase"/>
</dbReference>
<sequence length="362" mass="39731">MLYFFFKYFSSDVSVFNVFKYITFRTGISVATSLAFVLLIGENLIAKLKSFQKNGQPIRNDGPLSHIIKKSGTPTMGGLIIILSILFSTLLWADLTNKYVLILIFCLLSFGTIGFVDDYLKVIKNNSKGISAKLKLFLQILSGTIVIYLVILNTEADLNYKIYFPLFKNFVLNIGIFYIIFGLVVIVGSSNAVNLTDGLDGLAIVPVILVALTFAFIAYVSGNIIFSKYLQLAYIKNTGEICIFLGGMIGAGLGFLWFNSPPAKVFMGDTGSLSLGAALGAIGIITKHEIVLAIVSGLFVLESLSVIIQVASYKLTGKRVFQMAPLHHHFEKKGWSESTVVIRFWIIAIVFALVGLASLKLR</sequence>
<dbReference type="CDD" id="cd06852">
    <property type="entry name" value="GT_MraY"/>
    <property type="match status" value="1"/>
</dbReference>
<dbReference type="Proteomes" id="UP000713222">
    <property type="component" value="Unassembled WGS sequence"/>
</dbReference>
<keyword evidence="12" id="KW-1003">Cell membrane</keyword>
<dbReference type="HAMAP" id="MF_00038">
    <property type="entry name" value="MraY"/>
    <property type="match status" value="1"/>
</dbReference>
<keyword evidence="3 12" id="KW-0132">Cell division</keyword>
<accession>A0A845SAT4</accession>
<feature type="transmembrane region" description="Helical" evidence="12">
    <location>
        <begin position="265"/>
        <end position="285"/>
    </location>
</feature>
<evidence type="ECO:0000256" key="5">
    <source>
        <dbReference type="ARBA" id="ARBA00022692"/>
    </source>
</evidence>
<evidence type="ECO:0000256" key="12">
    <source>
        <dbReference type="HAMAP-Rule" id="MF_00038"/>
    </source>
</evidence>
<keyword evidence="11 12" id="KW-0961">Cell wall biogenesis/degradation</keyword>
<dbReference type="GO" id="GO:0005886">
    <property type="term" value="C:plasma membrane"/>
    <property type="evidence" value="ECO:0007669"/>
    <property type="project" value="UniProtKB-SubCell"/>
</dbReference>
<dbReference type="NCBIfam" id="TIGR00445">
    <property type="entry name" value="mraY"/>
    <property type="match status" value="1"/>
</dbReference>
<evidence type="ECO:0000256" key="14">
    <source>
        <dbReference type="PIRSR" id="PIRSR600715-1"/>
    </source>
</evidence>
<keyword evidence="5 12" id="KW-0812">Transmembrane</keyword>
<keyword evidence="10 12" id="KW-0131">Cell cycle</keyword>
<dbReference type="GO" id="GO:0051301">
    <property type="term" value="P:cell division"/>
    <property type="evidence" value="ECO:0007669"/>
    <property type="project" value="UniProtKB-KW"/>
</dbReference>
<dbReference type="EMBL" id="RGMI01000105">
    <property type="protein sequence ID" value="NCU50651.1"/>
    <property type="molecule type" value="Genomic_DNA"/>
</dbReference>
<dbReference type="GO" id="GO:0009252">
    <property type="term" value="P:peptidoglycan biosynthetic process"/>
    <property type="evidence" value="ECO:0007669"/>
    <property type="project" value="UniProtKB-UniRule"/>
</dbReference>
<evidence type="ECO:0000313" key="18">
    <source>
        <dbReference type="Proteomes" id="UP000572953"/>
    </source>
</evidence>
<evidence type="ECO:0000256" key="11">
    <source>
        <dbReference type="ARBA" id="ARBA00023316"/>
    </source>
</evidence>
<evidence type="ECO:0000256" key="6">
    <source>
        <dbReference type="ARBA" id="ARBA00022960"/>
    </source>
</evidence>
<dbReference type="PROSITE" id="PS01347">
    <property type="entry name" value="MRAY_1"/>
    <property type="match status" value="1"/>
</dbReference>
<evidence type="ECO:0000256" key="1">
    <source>
        <dbReference type="ARBA" id="ARBA00004141"/>
    </source>
</evidence>
<dbReference type="AlphaFoldDB" id="A0A845SAT4"/>
<feature type="transmembrane region" description="Helical" evidence="12">
    <location>
        <begin position="238"/>
        <end position="258"/>
    </location>
</feature>
<dbReference type="EMBL" id="RGET01000005">
    <property type="protein sequence ID" value="NBN87614.1"/>
    <property type="molecule type" value="Genomic_DNA"/>
</dbReference>
<feature type="transmembrane region" description="Helical" evidence="12">
    <location>
        <begin position="291"/>
        <end position="313"/>
    </location>
</feature>
<dbReference type="InterPro" id="IPR018480">
    <property type="entry name" value="PNAcMuramoyl-5peptid_Trfase_CS"/>
</dbReference>
<feature type="transmembrane region" description="Helical" evidence="12">
    <location>
        <begin position="132"/>
        <end position="151"/>
    </location>
</feature>
<dbReference type="GO" id="GO:0046872">
    <property type="term" value="F:metal ion binding"/>
    <property type="evidence" value="ECO:0007669"/>
    <property type="project" value="UniProtKB-KW"/>
</dbReference>
<dbReference type="GO" id="GO:0008360">
    <property type="term" value="P:regulation of cell shape"/>
    <property type="evidence" value="ECO:0007669"/>
    <property type="project" value="UniProtKB-KW"/>
</dbReference>
<feature type="transmembrane region" description="Helical" evidence="12">
    <location>
        <begin position="75"/>
        <end position="93"/>
    </location>
</feature>
<comment type="similarity">
    <text evidence="2 12">Belongs to the glycosyltransferase 4 family. MraY subfamily.</text>
</comment>
<keyword evidence="9 12" id="KW-0472">Membrane</keyword>
<gene>
    <name evidence="12" type="primary">mraY</name>
    <name evidence="15" type="ORF">EBV32_00755</name>
    <name evidence="17" type="ORF">EBV78_03325</name>
    <name evidence="16" type="ORF">EBX29_02620</name>
</gene>
<evidence type="ECO:0000256" key="3">
    <source>
        <dbReference type="ARBA" id="ARBA00022618"/>
    </source>
</evidence>
<dbReference type="GO" id="GO:0008963">
    <property type="term" value="F:phospho-N-acetylmuramoyl-pentapeptide-transferase activity"/>
    <property type="evidence" value="ECO:0007669"/>
    <property type="project" value="UniProtKB-UniRule"/>
</dbReference>
<keyword evidence="12 14" id="KW-0460">Magnesium</keyword>
<protein>
    <recommendedName>
        <fullName evidence="12 13">Phospho-N-acetylmuramoyl-pentapeptide-transferase</fullName>
        <ecNumber evidence="12 13">2.7.8.13</ecNumber>
    </recommendedName>
    <alternativeName>
        <fullName evidence="12">UDP-MurNAc-pentapeptide phosphotransferase</fullName>
    </alternativeName>
</protein>
<evidence type="ECO:0000313" key="16">
    <source>
        <dbReference type="EMBL" id="NCU50651.1"/>
    </source>
</evidence>
<dbReference type="EMBL" id="RGGN01000116">
    <property type="protein sequence ID" value="NCU63104.1"/>
    <property type="molecule type" value="Genomic_DNA"/>
</dbReference>
<feature type="binding site" evidence="14">
    <location>
        <position position="194"/>
    </location>
    <ligand>
        <name>Mg(2+)</name>
        <dbReference type="ChEBI" id="CHEBI:18420"/>
    </ligand>
</feature>
<evidence type="ECO:0000256" key="13">
    <source>
        <dbReference type="NCBIfam" id="TIGR00445"/>
    </source>
</evidence>
<dbReference type="Proteomes" id="UP000699985">
    <property type="component" value="Unassembled WGS sequence"/>
</dbReference>
<evidence type="ECO:0000256" key="9">
    <source>
        <dbReference type="ARBA" id="ARBA00023136"/>
    </source>
</evidence>
<feature type="transmembrane region" description="Helical" evidence="12">
    <location>
        <begin position="20"/>
        <end position="40"/>
    </location>
</feature>
<feature type="transmembrane region" description="Helical" evidence="12">
    <location>
        <begin position="340"/>
        <end position="359"/>
    </location>
</feature>
<dbReference type="EC" id="2.7.8.13" evidence="12 13"/>
<comment type="pathway">
    <text evidence="12">Cell wall biogenesis; peptidoglycan biosynthesis.</text>
</comment>
<organism evidence="17 18">
    <name type="scientific">Candidatus Fonsibacter lacus</name>
    <dbReference type="NCBI Taxonomy" id="2576439"/>
    <lineage>
        <taxon>Bacteria</taxon>
        <taxon>Pseudomonadati</taxon>
        <taxon>Pseudomonadota</taxon>
        <taxon>Alphaproteobacteria</taxon>
        <taxon>Candidatus Pelagibacterales</taxon>
        <taxon>Candidatus Pelagibacterales incertae sedis</taxon>
        <taxon>Candidatus Fonsibacter</taxon>
    </lineage>
</organism>
<evidence type="ECO:0000256" key="8">
    <source>
        <dbReference type="ARBA" id="ARBA00022989"/>
    </source>
</evidence>
<comment type="catalytic activity">
    <reaction evidence="12">
        <text>UDP-N-acetyl-alpha-D-muramoyl-L-alanyl-gamma-D-glutamyl-meso-2,6-diaminopimeloyl-D-alanyl-D-alanine + di-trans,octa-cis-undecaprenyl phosphate = di-trans,octa-cis-undecaprenyl diphospho-N-acetyl-alpha-D-muramoyl-L-alanyl-D-glutamyl-meso-2,6-diaminopimeloyl-D-alanyl-D-alanine + UMP</text>
        <dbReference type="Rhea" id="RHEA:28386"/>
        <dbReference type="ChEBI" id="CHEBI:57865"/>
        <dbReference type="ChEBI" id="CHEBI:60392"/>
        <dbReference type="ChEBI" id="CHEBI:61386"/>
        <dbReference type="ChEBI" id="CHEBI:61387"/>
        <dbReference type="EC" id="2.7.8.13"/>
    </reaction>
</comment>
<dbReference type="Pfam" id="PF10555">
    <property type="entry name" value="MraY_sig1"/>
    <property type="match status" value="1"/>
</dbReference>
<dbReference type="PANTHER" id="PTHR22926">
    <property type="entry name" value="PHOSPHO-N-ACETYLMURAMOYL-PENTAPEPTIDE-TRANSFERASE"/>
    <property type="match status" value="1"/>
</dbReference>
<dbReference type="Proteomes" id="UP000572953">
    <property type="component" value="Unassembled WGS sequence"/>
</dbReference>
<comment type="caution">
    <text evidence="17">The sequence shown here is derived from an EMBL/GenBank/DDBJ whole genome shotgun (WGS) entry which is preliminary data.</text>
</comment>
<feature type="transmembrane region" description="Helical" evidence="12">
    <location>
        <begin position="171"/>
        <end position="190"/>
    </location>
</feature>
<reference evidence="17 18" key="1">
    <citation type="submission" date="2018-10" db="EMBL/GenBank/DDBJ databases">
        <title>Iterative Subtractive Binning of Freshwater Chronoseries Metagenomes Recovers Nearly Complete Genomes from over Four Hundred Novel Species.</title>
        <authorList>
            <person name="Rodriguez-R L.M."/>
            <person name="Tsementzi D."/>
            <person name="Luo C."/>
            <person name="Konstantinidis K.T."/>
        </authorList>
    </citation>
    <scope>NUCLEOTIDE SEQUENCE [LARGE SCALE GENOMIC DNA]</scope>
    <source>
        <strain evidence="17">WB7_2B_003</strain>
        <strain evidence="15">WB7_6_001</strain>
        <strain evidence="16">WB8_1A_003</strain>
    </source>
</reference>
<keyword evidence="6 12" id="KW-0133">Cell shape</keyword>
<dbReference type="InterPro" id="IPR000715">
    <property type="entry name" value="Glycosyl_transferase_4"/>
</dbReference>
<evidence type="ECO:0000256" key="7">
    <source>
        <dbReference type="ARBA" id="ARBA00022984"/>
    </source>
</evidence>
<evidence type="ECO:0000256" key="4">
    <source>
        <dbReference type="ARBA" id="ARBA00022679"/>
    </source>
</evidence>